<evidence type="ECO:0000256" key="1">
    <source>
        <dbReference type="SAM" id="MobiDB-lite"/>
    </source>
</evidence>
<protein>
    <submittedName>
        <fullName evidence="2">Uncharacterized protein</fullName>
    </submittedName>
</protein>
<proteinExistence type="predicted"/>
<gene>
    <name evidence="2" type="ORF">BE221DRAFT_187113</name>
</gene>
<dbReference type="AlphaFoldDB" id="A0A1Y5I5W5"/>
<dbReference type="EMBL" id="KZ155838">
    <property type="protein sequence ID" value="OUS42435.1"/>
    <property type="molecule type" value="Genomic_DNA"/>
</dbReference>
<evidence type="ECO:0000313" key="2">
    <source>
        <dbReference type="EMBL" id="OUS42435.1"/>
    </source>
</evidence>
<sequence>MCTLGITRRARGGSQISRAPRRSPNLRVAHGAASYGAPPPNVNGVHRPCTLGAFVKCLDFIGLDPGLPFSFANASQCRSHSSALKFFNPTVFEFPFAYVARTCGSLPRFTNVANAVSASSDDALVDALIVDERRRNSSNRPLRANSFAPFDDPVTSQ</sequence>
<accession>A0A1Y5I5W5</accession>
<feature type="region of interest" description="Disordered" evidence="1">
    <location>
        <begin position="1"/>
        <end position="23"/>
    </location>
</feature>
<reference evidence="2" key="1">
    <citation type="submission" date="2017-04" db="EMBL/GenBank/DDBJ databases">
        <title>Population genomics of picophytoplankton unveils novel chromosome hypervariability.</title>
        <authorList>
            <consortium name="DOE Joint Genome Institute"/>
            <person name="Blanc-Mathieu R."/>
            <person name="Krasovec M."/>
            <person name="Hebrard M."/>
            <person name="Yau S."/>
            <person name="Desgranges E."/>
            <person name="Martin J."/>
            <person name="Schackwitz W."/>
            <person name="Kuo A."/>
            <person name="Salin G."/>
            <person name="Donnadieu C."/>
            <person name="Desdevises Y."/>
            <person name="Sanchez-Ferandin S."/>
            <person name="Moreau H."/>
            <person name="Rivals E."/>
            <person name="Grigoriev I.V."/>
            <person name="Grimsley N."/>
            <person name="Eyre-Walker A."/>
            <person name="Piganeau G."/>
        </authorList>
    </citation>
    <scope>NUCLEOTIDE SEQUENCE [LARGE SCALE GENOMIC DNA]</scope>
    <source>
        <strain evidence="2">RCC 1115</strain>
    </source>
</reference>
<organism evidence="2">
    <name type="scientific">Ostreococcus tauri</name>
    <name type="common">Marine green alga</name>
    <dbReference type="NCBI Taxonomy" id="70448"/>
    <lineage>
        <taxon>Eukaryota</taxon>
        <taxon>Viridiplantae</taxon>
        <taxon>Chlorophyta</taxon>
        <taxon>Mamiellophyceae</taxon>
        <taxon>Mamiellales</taxon>
        <taxon>Bathycoccaceae</taxon>
        <taxon>Ostreococcus</taxon>
    </lineage>
</organism>
<name>A0A1Y5I5W5_OSTTA</name>
<dbReference type="Proteomes" id="UP000195557">
    <property type="component" value="Unassembled WGS sequence"/>
</dbReference>